<dbReference type="Proteomes" id="UP000031512">
    <property type="component" value="Unassembled WGS sequence"/>
</dbReference>
<gene>
    <name evidence="2" type="ORF">BEWA_051750</name>
</gene>
<evidence type="ECO:0000259" key="1">
    <source>
        <dbReference type="Pfam" id="PF07713"/>
    </source>
</evidence>
<keyword evidence="3" id="KW-1185">Reference proteome</keyword>
<organism evidence="2 3">
    <name type="scientific">Theileria equi strain WA</name>
    <dbReference type="NCBI Taxonomy" id="1537102"/>
    <lineage>
        <taxon>Eukaryota</taxon>
        <taxon>Sar</taxon>
        <taxon>Alveolata</taxon>
        <taxon>Apicomplexa</taxon>
        <taxon>Aconoidasida</taxon>
        <taxon>Piroplasmida</taxon>
        <taxon>Theileriidae</taxon>
        <taxon>Theileria</taxon>
    </lineage>
</organism>
<dbReference type="RefSeq" id="XP_004832573.1">
    <property type="nucleotide sequence ID" value="XM_004832516.1"/>
</dbReference>
<name>L1LCQ4_THEEQ</name>
<feature type="domain" description="G patch" evidence="1">
    <location>
        <begin position="56"/>
        <end position="95"/>
    </location>
</feature>
<dbReference type="KEGG" id="beq:BEWA_051750"/>
<dbReference type="EMBL" id="ACOU01000003">
    <property type="protein sequence ID" value="EKX73121.1"/>
    <property type="molecule type" value="Genomic_DNA"/>
</dbReference>
<dbReference type="VEuPathDB" id="PiroplasmaDB:BEWA_051750"/>
<comment type="caution">
    <text evidence="2">The sequence shown here is derived from an EMBL/GenBank/DDBJ whole genome shotgun (WGS) entry which is preliminary data.</text>
</comment>
<reference evidence="2 3" key="1">
    <citation type="journal article" date="2012" name="BMC Genomics">
        <title>Comparative genomic analysis and phylogenetic position of Theileria equi.</title>
        <authorList>
            <person name="Kappmeyer L.S."/>
            <person name="Thiagarajan M."/>
            <person name="Herndon D.R."/>
            <person name="Ramsay J.D."/>
            <person name="Caler E."/>
            <person name="Djikeng A."/>
            <person name="Gillespie J.J."/>
            <person name="Lau A.O."/>
            <person name="Roalson E.H."/>
            <person name="Silva J.C."/>
            <person name="Silva M.G."/>
            <person name="Suarez C.E."/>
            <person name="Ueti M.W."/>
            <person name="Nene V.M."/>
            <person name="Mealey R.H."/>
            <person name="Knowles D.P."/>
            <person name="Brayton K.A."/>
        </authorList>
    </citation>
    <scope>NUCLEOTIDE SEQUENCE [LARGE SCALE GENOMIC DNA]</scope>
    <source>
        <strain evidence="2 3">WA</strain>
    </source>
</reference>
<dbReference type="GO" id="GO:0006397">
    <property type="term" value="P:mRNA processing"/>
    <property type="evidence" value="ECO:0007669"/>
    <property type="project" value="InterPro"/>
</dbReference>
<protein>
    <recommendedName>
        <fullName evidence="1">G patch domain-containing protein</fullName>
    </recommendedName>
</protein>
<sequence>MSTATFLGTPLSKYEIDDIEVGHSSEKIRNYYEAKGLQHKHTRERIRKNKLDTLYTVDTKEGWTPSSFKSSRLNRASYKFQRIESFIDEQDNEILSKRVLNSINLKDAQQELKRIIKNILNNYGYLSKVYGPQLPTNLKSNAKQFRQSGDFRGISEAQHRLREEIALINEDTEAEQPVEHTVTKLKWIKSQFVEQNVQTSTNPNEPKDEKYKWKEEMRHVYDRDIDLEDIRKYYQEYYDLIVKPIEQAQEDNAQSLLEKYTKMGEFTSQSTGMGTYGSHRVTETSRPFGRVTLPYEFNNELLTKFKIKSRDIKPEPKATEVSEIKEKTENTMSLPFQLFTKIFGDSGS</sequence>
<dbReference type="OrthoDB" id="361858at2759"/>
<evidence type="ECO:0000313" key="3">
    <source>
        <dbReference type="Proteomes" id="UP000031512"/>
    </source>
</evidence>
<dbReference type="GeneID" id="15803091"/>
<proteinExistence type="predicted"/>
<dbReference type="Pfam" id="PF07713">
    <property type="entry name" value="DUF1604"/>
    <property type="match status" value="1"/>
</dbReference>
<dbReference type="eggNOG" id="ENOG502TNEB">
    <property type="taxonomic scope" value="Eukaryota"/>
</dbReference>
<evidence type="ECO:0000313" key="2">
    <source>
        <dbReference type="EMBL" id="EKX73121.1"/>
    </source>
</evidence>
<accession>L1LCQ4</accession>
<dbReference type="STRING" id="1537102.L1LCQ4"/>
<dbReference type="AlphaFoldDB" id="L1LCQ4"/>
<dbReference type="InterPro" id="IPR011666">
    <property type="entry name" value="DUF1604"/>
</dbReference>